<evidence type="ECO:0000313" key="2">
    <source>
        <dbReference type="Ensembl" id="ENSCPBP00000004658.1"/>
    </source>
</evidence>
<sequence>MKINSLPLGWETAAAEHRTYFGACVLQVCGVHSCAKCHRARFCLLQVLFHFHKAQLQVNPPALFLFALLIYFLQLLLHISHQAAILFNVYFCLPPHPNRGHILSPTILPTSPRISFLSQRPKHSSTPQLLLLHH</sequence>
<keyword evidence="1" id="KW-0812">Transmembrane</keyword>
<reference evidence="2" key="2">
    <citation type="submission" date="2025-08" db="UniProtKB">
        <authorList>
            <consortium name="Ensembl"/>
        </authorList>
    </citation>
    <scope>IDENTIFICATION</scope>
</reference>
<keyword evidence="1" id="KW-0472">Membrane</keyword>
<proteinExistence type="predicted"/>
<keyword evidence="1" id="KW-1133">Transmembrane helix</keyword>
<protein>
    <submittedName>
        <fullName evidence="2">Uncharacterized protein</fullName>
    </submittedName>
</protein>
<dbReference type="GeneTree" id="ENSGT00980000198949"/>
<reference evidence="2" key="1">
    <citation type="journal article" date="2015" name="Genome Biol. Evol.">
        <title>Physical Mapping and Refinement of the Painted Turtle Genome (Chrysemys picta) Inform Amniote Genome Evolution and Challenge Turtle-Bird Chromosomal Conservation.</title>
        <authorList>
            <person name="Badenhorst D."/>
            <person name="Hillier L.W."/>
            <person name="Literman R."/>
            <person name="Montiel E.E."/>
            <person name="Radhakrishnan S."/>
            <person name="Shen Y."/>
            <person name="Minx P."/>
            <person name="Janes D.E."/>
            <person name="Warren W.C."/>
            <person name="Edwards S.V."/>
            <person name="Valenzuela N."/>
        </authorList>
    </citation>
    <scope>NUCLEOTIDE SEQUENCE [LARGE SCALE GENOMIC DNA]</scope>
</reference>
<dbReference type="Proteomes" id="UP000694380">
    <property type="component" value="Chromosome 6"/>
</dbReference>
<organism evidence="2 3">
    <name type="scientific">Chrysemys picta bellii</name>
    <name type="common">Western painted turtle</name>
    <name type="synonym">Emys bellii</name>
    <dbReference type="NCBI Taxonomy" id="8478"/>
    <lineage>
        <taxon>Eukaryota</taxon>
        <taxon>Metazoa</taxon>
        <taxon>Chordata</taxon>
        <taxon>Craniata</taxon>
        <taxon>Vertebrata</taxon>
        <taxon>Euteleostomi</taxon>
        <taxon>Archelosauria</taxon>
        <taxon>Testudinata</taxon>
        <taxon>Testudines</taxon>
        <taxon>Cryptodira</taxon>
        <taxon>Durocryptodira</taxon>
        <taxon>Testudinoidea</taxon>
        <taxon>Emydidae</taxon>
        <taxon>Chrysemys</taxon>
    </lineage>
</organism>
<reference evidence="2" key="3">
    <citation type="submission" date="2025-09" db="UniProtKB">
        <authorList>
            <consortium name="Ensembl"/>
        </authorList>
    </citation>
    <scope>IDENTIFICATION</scope>
</reference>
<dbReference type="AlphaFoldDB" id="A0A8C3F8B1"/>
<accession>A0A8C3F8B1</accession>
<evidence type="ECO:0000313" key="3">
    <source>
        <dbReference type="Proteomes" id="UP000694380"/>
    </source>
</evidence>
<keyword evidence="3" id="KW-1185">Reference proteome</keyword>
<dbReference type="Ensembl" id="ENSCPBT00000005670.1">
    <property type="protein sequence ID" value="ENSCPBP00000004658.1"/>
    <property type="gene ID" value="ENSCPBG00000003737.1"/>
</dbReference>
<feature type="transmembrane region" description="Helical" evidence="1">
    <location>
        <begin position="58"/>
        <end position="77"/>
    </location>
</feature>
<evidence type="ECO:0000256" key="1">
    <source>
        <dbReference type="SAM" id="Phobius"/>
    </source>
</evidence>
<name>A0A8C3F8B1_CHRPI</name>